<dbReference type="EMBL" id="JYDL01000231">
    <property type="protein sequence ID" value="KRX13020.1"/>
    <property type="molecule type" value="Genomic_DNA"/>
</dbReference>
<dbReference type="PANTHER" id="PTHR47331">
    <property type="entry name" value="PHD-TYPE DOMAIN-CONTAINING PROTEIN"/>
    <property type="match status" value="1"/>
</dbReference>
<sequence>MGPKGLLFDLLPPTVVSSQGGESKRSLISTAFYVFERVGCLAPFTVRAKMFDETLWQRGTLRWKQELLDLSKICLPRALVPVALGQVTRLEIHAFCDASEKAYAAVAYMRIETTNHHTMVNFVTSKTRVPPIQRLTLPWLELIGALGAARLVRCVQRMLGLKVHAITCWCDSALTLSWIQL</sequence>
<dbReference type="STRING" id="6336.A0A0V0REX4"/>
<dbReference type="Pfam" id="PF05380">
    <property type="entry name" value="Peptidase_A17"/>
    <property type="match status" value="1"/>
</dbReference>
<dbReference type="InterPro" id="IPR008042">
    <property type="entry name" value="Retrotrans_Pao"/>
</dbReference>
<comment type="caution">
    <text evidence="1">The sequence shown here is derived from an EMBL/GenBank/DDBJ whole genome shotgun (WGS) entry which is preliminary data.</text>
</comment>
<keyword evidence="2" id="KW-1185">Reference proteome</keyword>
<dbReference type="AlphaFoldDB" id="A0A0V0REX4"/>
<protein>
    <submittedName>
        <fullName evidence="1">Uncharacterized protein</fullName>
    </submittedName>
</protein>
<evidence type="ECO:0000313" key="2">
    <source>
        <dbReference type="Proteomes" id="UP000054630"/>
    </source>
</evidence>
<reference evidence="1 2" key="1">
    <citation type="submission" date="2015-01" db="EMBL/GenBank/DDBJ databases">
        <title>Evolution of Trichinella species and genotypes.</title>
        <authorList>
            <person name="Korhonen P.K."/>
            <person name="Edoardo P."/>
            <person name="Giuseppe L.R."/>
            <person name="Gasser R.B."/>
        </authorList>
    </citation>
    <scope>NUCLEOTIDE SEQUENCE [LARGE SCALE GENOMIC DNA]</scope>
    <source>
        <strain evidence="1">ISS37</strain>
    </source>
</reference>
<gene>
    <name evidence="1" type="ORF">T07_13210</name>
</gene>
<name>A0A0V0REX4_9BILA</name>
<organism evidence="1 2">
    <name type="scientific">Trichinella nelsoni</name>
    <dbReference type="NCBI Taxonomy" id="6336"/>
    <lineage>
        <taxon>Eukaryota</taxon>
        <taxon>Metazoa</taxon>
        <taxon>Ecdysozoa</taxon>
        <taxon>Nematoda</taxon>
        <taxon>Enoplea</taxon>
        <taxon>Dorylaimia</taxon>
        <taxon>Trichinellida</taxon>
        <taxon>Trichinellidae</taxon>
        <taxon>Trichinella</taxon>
    </lineage>
</organism>
<dbReference type="Proteomes" id="UP000054630">
    <property type="component" value="Unassembled WGS sequence"/>
</dbReference>
<accession>A0A0V0REX4</accession>
<proteinExistence type="predicted"/>
<dbReference type="OrthoDB" id="5863270at2759"/>
<evidence type="ECO:0000313" key="1">
    <source>
        <dbReference type="EMBL" id="KRX13020.1"/>
    </source>
</evidence>